<organism evidence="7 8">
    <name type="scientific">Billgrantia antri</name>
    <dbReference type="NCBI Taxonomy" id="2846777"/>
    <lineage>
        <taxon>Bacteria</taxon>
        <taxon>Pseudomonadati</taxon>
        <taxon>Pseudomonadota</taxon>
        <taxon>Gammaproteobacteria</taxon>
        <taxon>Oceanospirillales</taxon>
        <taxon>Halomonadaceae</taxon>
        <taxon>Billgrantia</taxon>
    </lineage>
</organism>
<dbReference type="InterPro" id="IPR023485">
    <property type="entry name" value="Ptyr_pPase"/>
</dbReference>
<accession>A0ABS6ZRF5</accession>
<dbReference type="InterPro" id="IPR017867">
    <property type="entry name" value="Tyr_phospatase_low_mol_wt"/>
</dbReference>
<evidence type="ECO:0000256" key="5">
    <source>
        <dbReference type="ARBA" id="ARBA00051722"/>
    </source>
</evidence>
<dbReference type="RefSeq" id="WP_219793026.1">
    <property type="nucleotide sequence ID" value="NZ_JAHYCA010000006.1"/>
</dbReference>
<dbReference type="CDD" id="cd16343">
    <property type="entry name" value="LMWPTP"/>
    <property type="match status" value="1"/>
</dbReference>
<name>A0ABS6ZRF5_9GAMM</name>
<gene>
    <name evidence="7" type="ORF">KPL81_15945</name>
</gene>
<keyword evidence="3" id="KW-0378">Hydrolase</keyword>
<dbReference type="SMART" id="SM00226">
    <property type="entry name" value="LMWPc"/>
    <property type="match status" value="1"/>
</dbReference>
<sequence>MIRSILVVCRGNICRSPVAAAMLQQRLPHCRVSSAGLTALVGQGVEPSARALAEAAGLDVSRHRARQLDARYLTQADLVLVMSDEQRRLIAERWPQAVGKIMRLGHWLEHGRGCDIPDPYRRSPEAFQWTHQLLDSASREWARRL</sequence>
<evidence type="ECO:0000313" key="8">
    <source>
        <dbReference type="Proteomes" id="UP000769617"/>
    </source>
</evidence>
<evidence type="ECO:0000256" key="4">
    <source>
        <dbReference type="ARBA" id="ARBA00022912"/>
    </source>
</evidence>
<evidence type="ECO:0000256" key="3">
    <source>
        <dbReference type="ARBA" id="ARBA00022801"/>
    </source>
</evidence>
<feature type="domain" description="Phosphotyrosine protein phosphatase I" evidence="6">
    <location>
        <begin position="3"/>
        <end position="144"/>
    </location>
</feature>
<keyword evidence="8" id="KW-1185">Reference proteome</keyword>
<reference evidence="7 8" key="1">
    <citation type="submission" date="2021-07" db="EMBL/GenBank/DDBJ databases">
        <authorList>
            <person name="So Y."/>
        </authorList>
    </citation>
    <scope>NUCLEOTIDE SEQUENCE [LARGE SCALE GENOMIC DNA]</scope>
    <source>
        <strain evidence="7 8">Y3S6</strain>
    </source>
</reference>
<dbReference type="EMBL" id="JAHYCA010000006">
    <property type="protein sequence ID" value="MBW6392646.1"/>
    <property type="molecule type" value="Genomic_DNA"/>
</dbReference>
<proteinExistence type="inferred from homology"/>
<protein>
    <recommendedName>
        <fullName evidence="2">protein-tyrosine-phosphatase</fullName>
        <ecNumber evidence="2">3.1.3.48</ecNumber>
    </recommendedName>
</protein>
<dbReference type="InterPro" id="IPR036196">
    <property type="entry name" value="Ptyr_pPase_sf"/>
</dbReference>
<dbReference type="Proteomes" id="UP000769617">
    <property type="component" value="Unassembled WGS sequence"/>
</dbReference>
<dbReference type="Gene3D" id="3.40.50.2300">
    <property type="match status" value="1"/>
</dbReference>
<dbReference type="InterPro" id="IPR050438">
    <property type="entry name" value="LMW_PTPase"/>
</dbReference>
<evidence type="ECO:0000313" key="7">
    <source>
        <dbReference type="EMBL" id="MBW6392646.1"/>
    </source>
</evidence>
<comment type="catalytic activity">
    <reaction evidence="5">
        <text>O-phospho-L-tyrosyl-[protein] + H2O = L-tyrosyl-[protein] + phosphate</text>
        <dbReference type="Rhea" id="RHEA:10684"/>
        <dbReference type="Rhea" id="RHEA-COMP:10136"/>
        <dbReference type="Rhea" id="RHEA-COMP:20101"/>
        <dbReference type="ChEBI" id="CHEBI:15377"/>
        <dbReference type="ChEBI" id="CHEBI:43474"/>
        <dbReference type="ChEBI" id="CHEBI:46858"/>
        <dbReference type="ChEBI" id="CHEBI:61978"/>
        <dbReference type="EC" id="3.1.3.48"/>
    </reaction>
</comment>
<evidence type="ECO:0000256" key="1">
    <source>
        <dbReference type="ARBA" id="ARBA00011063"/>
    </source>
</evidence>
<dbReference type="SUPFAM" id="SSF52788">
    <property type="entry name" value="Phosphotyrosine protein phosphatases I"/>
    <property type="match status" value="1"/>
</dbReference>
<dbReference type="EC" id="3.1.3.48" evidence="2"/>
<dbReference type="PANTHER" id="PTHR11717:SF31">
    <property type="entry name" value="LOW MOLECULAR WEIGHT PROTEIN-TYROSINE-PHOSPHATASE ETP-RELATED"/>
    <property type="match status" value="1"/>
</dbReference>
<keyword evidence="4" id="KW-0904">Protein phosphatase</keyword>
<dbReference type="PRINTS" id="PR00719">
    <property type="entry name" value="LMWPTPASE"/>
</dbReference>
<comment type="similarity">
    <text evidence="1">Belongs to the low molecular weight phosphotyrosine protein phosphatase family.</text>
</comment>
<evidence type="ECO:0000256" key="2">
    <source>
        <dbReference type="ARBA" id="ARBA00013064"/>
    </source>
</evidence>
<dbReference type="Pfam" id="PF01451">
    <property type="entry name" value="LMWPc"/>
    <property type="match status" value="1"/>
</dbReference>
<comment type="caution">
    <text evidence="7">The sequence shown here is derived from an EMBL/GenBank/DDBJ whole genome shotgun (WGS) entry which is preliminary data.</text>
</comment>
<dbReference type="PANTHER" id="PTHR11717">
    <property type="entry name" value="LOW MOLECULAR WEIGHT PROTEIN TYROSINE PHOSPHATASE"/>
    <property type="match status" value="1"/>
</dbReference>
<evidence type="ECO:0000259" key="6">
    <source>
        <dbReference type="SMART" id="SM00226"/>
    </source>
</evidence>